<feature type="transmembrane region" description="Helical" evidence="1">
    <location>
        <begin position="129"/>
        <end position="150"/>
    </location>
</feature>
<dbReference type="GO" id="GO:0006629">
    <property type="term" value="P:lipid metabolic process"/>
    <property type="evidence" value="ECO:0007669"/>
    <property type="project" value="InterPro"/>
</dbReference>
<feature type="transmembrane region" description="Helical" evidence="1">
    <location>
        <begin position="95"/>
        <end position="117"/>
    </location>
</feature>
<feature type="transmembrane region" description="Helical" evidence="1">
    <location>
        <begin position="228"/>
        <end position="254"/>
    </location>
</feature>
<feature type="transmembrane region" description="Helical" evidence="1">
    <location>
        <begin position="260"/>
        <end position="277"/>
    </location>
</feature>
<keyword evidence="1" id="KW-0472">Membrane</keyword>
<evidence type="ECO:0000313" key="3">
    <source>
        <dbReference type="EMBL" id="CAG8458129.1"/>
    </source>
</evidence>
<dbReference type="Proteomes" id="UP000789342">
    <property type="component" value="Unassembled WGS sequence"/>
</dbReference>
<keyword evidence="1" id="KW-1133">Transmembrane helix</keyword>
<sequence>MPPFESYSIQSIVESDTDLSVPSDQDKSVTANTIFTKGDVPKITEIKKKIPEKYFVPSIFKSSLYVIRDLSIIALLFAVYFVLDSASSIPYSLKAFLILPLYAFAQGTMFWAVFVLGHDCGHGSFSRSALINDSFGTFLHTLILVPYTAWKLSHNHHHKNTGNIDKDEVFFPMRKSDALIMTDGSEKTKLIPYFGFGLGWIIYLLSGYGTRASALVNPFAPIFSKNRVGAIVSLTCVLTALTILLYVASIYGIWPVVRYYFLPWFVFASWLVVTTFLHHHGDEEDIKLPWFSNDEWSYVVGNLSSVDRDYGILHNVTHNIGTHQIHHLFPIIPHYHLKGATAAFQQNYPHFKRESKEPIIKTFISTFNIWKSQFLIDNDTKIFVYNKEGKKHV</sequence>
<dbReference type="AlphaFoldDB" id="A0A9N8VR85"/>
<reference evidence="3" key="1">
    <citation type="submission" date="2021-06" db="EMBL/GenBank/DDBJ databases">
        <authorList>
            <person name="Kallberg Y."/>
            <person name="Tangrot J."/>
            <person name="Rosling A."/>
        </authorList>
    </citation>
    <scope>NUCLEOTIDE SEQUENCE</scope>
    <source>
        <strain evidence="3">CL551</strain>
    </source>
</reference>
<comment type="caution">
    <text evidence="3">The sequence shown here is derived from an EMBL/GenBank/DDBJ whole genome shotgun (WGS) entry which is preliminary data.</text>
</comment>
<keyword evidence="4" id="KW-1185">Reference proteome</keyword>
<dbReference type="GO" id="GO:0016491">
    <property type="term" value="F:oxidoreductase activity"/>
    <property type="evidence" value="ECO:0007669"/>
    <property type="project" value="InterPro"/>
</dbReference>
<name>A0A9N8VR85_9GLOM</name>
<keyword evidence="1" id="KW-0812">Transmembrane</keyword>
<dbReference type="CDD" id="cd03507">
    <property type="entry name" value="Delta12-FADS-like"/>
    <property type="match status" value="1"/>
</dbReference>
<feature type="transmembrane region" description="Helical" evidence="1">
    <location>
        <begin position="65"/>
        <end position="83"/>
    </location>
</feature>
<dbReference type="Pfam" id="PF00487">
    <property type="entry name" value="FA_desaturase"/>
    <property type="match status" value="1"/>
</dbReference>
<organism evidence="3 4">
    <name type="scientific">Acaulospora morrowiae</name>
    <dbReference type="NCBI Taxonomy" id="94023"/>
    <lineage>
        <taxon>Eukaryota</taxon>
        <taxon>Fungi</taxon>
        <taxon>Fungi incertae sedis</taxon>
        <taxon>Mucoromycota</taxon>
        <taxon>Glomeromycotina</taxon>
        <taxon>Glomeromycetes</taxon>
        <taxon>Diversisporales</taxon>
        <taxon>Acaulosporaceae</taxon>
        <taxon>Acaulospora</taxon>
    </lineage>
</organism>
<dbReference type="InterPro" id="IPR012171">
    <property type="entry name" value="Fatty_acid_desaturase"/>
</dbReference>
<dbReference type="InterPro" id="IPR005804">
    <property type="entry name" value="FA_desaturase_dom"/>
</dbReference>
<evidence type="ECO:0000256" key="1">
    <source>
        <dbReference type="SAM" id="Phobius"/>
    </source>
</evidence>
<feature type="transmembrane region" description="Helical" evidence="1">
    <location>
        <begin position="190"/>
        <end position="208"/>
    </location>
</feature>
<dbReference type="PANTHER" id="PTHR32100">
    <property type="entry name" value="OMEGA-6 FATTY ACID DESATURASE, CHLOROPLASTIC"/>
    <property type="match status" value="1"/>
</dbReference>
<protein>
    <submittedName>
        <fullName evidence="3">14466_t:CDS:1</fullName>
    </submittedName>
</protein>
<gene>
    <name evidence="3" type="ORF">AMORRO_LOCUS1260</name>
</gene>
<accession>A0A9N8VR85</accession>
<evidence type="ECO:0000259" key="2">
    <source>
        <dbReference type="Pfam" id="PF00487"/>
    </source>
</evidence>
<proteinExistence type="predicted"/>
<feature type="domain" description="Fatty acid desaturase" evidence="2">
    <location>
        <begin position="99"/>
        <end position="350"/>
    </location>
</feature>
<evidence type="ECO:0000313" key="4">
    <source>
        <dbReference type="Proteomes" id="UP000789342"/>
    </source>
</evidence>
<dbReference type="EMBL" id="CAJVPV010000460">
    <property type="protein sequence ID" value="CAG8458129.1"/>
    <property type="molecule type" value="Genomic_DNA"/>
</dbReference>
<dbReference type="OrthoDB" id="1461976at2759"/>